<feature type="transmembrane region" description="Helical" evidence="1">
    <location>
        <begin position="110"/>
        <end position="126"/>
    </location>
</feature>
<organism evidence="3 4">
    <name type="scientific">Granulimonas faecalis</name>
    <dbReference type="NCBI Taxonomy" id="2894155"/>
    <lineage>
        <taxon>Bacteria</taxon>
        <taxon>Bacillati</taxon>
        <taxon>Actinomycetota</taxon>
        <taxon>Coriobacteriia</taxon>
        <taxon>Coriobacteriales</taxon>
        <taxon>Kribbibacteriaceae</taxon>
        <taxon>Granulimonas</taxon>
    </lineage>
</organism>
<feature type="domain" description="Heparan-alpha-glucosaminide N-acetyltransferase catalytic" evidence="2">
    <location>
        <begin position="16"/>
        <end position="244"/>
    </location>
</feature>
<keyword evidence="1" id="KW-1133">Transmembrane helix</keyword>
<sequence>MTAPSPAGPWERPVGRVRLFDAVRGFSVVSMVLFHLCYDLVFIEGVDVAWFAPPLQDVWRASISWTFLLVSGWMCSFSHDNLTRSLRYLAVALAIFAATSLAAVDDPVSFGIIFCIGAATLVDALLERAHLEPRGLPCAAALLALFLLTLGVPSRELGVGPWEVALPAGWYAHPGLAWLGLPSPGFVSGDYYPLVPFALMYGVGVAVGRWFAPRGYPRRVLAARCAPLEWVGRHALPIYVVHQPLLLAALALLGV</sequence>
<feature type="transmembrane region" description="Helical" evidence="1">
    <location>
        <begin position="26"/>
        <end position="52"/>
    </location>
</feature>
<gene>
    <name evidence="3" type="ORF">ATOP_09430</name>
</gene>
<evidence type="ECO:0000256" key="1">
    <source>
        <dbReference type="SAM" id="Phobius"/>
    </source>
</evidence>
<protein>
    <recommendedName>
        <fullName evidence="2">Heparan-alpha-glucosaminide N-acetyltransferase catalytic domain-containing protein</fullName>
    </recommendedName>
</protein>
<evidence type="ECO:0000259" key="2">
    <source>
        <dbReference type="Pfam" id="PF07786"/>
    </source>
</evidence>
<feature type="transmembrane region" description="Helical" evidence="1">
    <location>
        <begin position="88"/>
        <end position="104"/>
    </location>
</feature>
<dbReference type="EMBL" id="BQKC01000001">
    <property type="protein sequence ID" value="GJM55288.1"/>
    <property type="molecule type" value="Genomic_DNA"/>
</dbReference>
<evidence type="ECO:0000313" key="4">
    <source>
        <dbReference type="Proteomes" id="UP001055025"/>
    </source>
</evidence>
<dbReference type="AlphaFoldDB" id="A0AAV5B383"/>
<comment type="caution">
    <text evidence="3">The sequence shown here is derived from an EMBL/GenBank/DDBJ whole genome shotgun (WGS) entry which is preliminary data.</text>
</comment>
<name>A0AAV5B383_9ACTN</name>
<reference evidence="3" key="1">
    <citation type="journal article" date="2022" name="Int. J. Syst. Evol. Microbiol.">
        <title>Granulimonas faecalis gen. nov., sp. nov., and Leptogranulimonas caecicola gen. nov., sp. nov., novel lactate-producing Atopobiaceae bacteria isolated from mouse intestines, and an emended description of the family Atopobiaceae.</title>
        <authorList>
            <person name="Morinaga K."/>
            <person name="Kusada H."/>
            <person name="Sakamoto S."/>
            <person name="Murakami T."/>
            <person name="Toyoda A."/>
            <person name="Mori H."/>
            <person name="Meng X.Y."/>
            <person name="Takashino M."/>
            <person name="Murotomi K."/>
            <person name="Tamaki H."/>
        </authorList>
    </citation>
    <scope>NUCLEOTIDE SEQUENCE</scope>
    <source>
        <strain evidence="3">OPF53</strain>
    </source>
</reference>
<dbReference type="Proteomes" id="UP001055025">
    <property type="component" value="Unassembled WGS sequence"/>
</dbReference>
<dbReference type="RefSeq" id="WP_265590767.1">
    <property type="nucleotide sequence ID" value="NZ_BQKC01000001.1"/>
</dbReference>
<keyword evidence="4" id="KW-1185">Reference proteome</keyword>
<keyword evidence="1" id="KW-0472">Membrane</keyword>
<keyword evidence="1" id="KW-0812">Transmembrane</keyword>
<dbReference type="Pfam" id="PF07786">
    <property type="entry name" value="HGSNAT_cat"/>
    <property type="match status" value="1"/>
</dbReference>
<evidence type="ECO:0000313" key="3">
    <source>
        <dbReference type="EMBL" id="GJM55288.1"/>
    </source>
</evidence>
<proteinExistence type="predicted"/>
<feature type="transmembrane region" description="Helical" evidence="1">
    <location>
        <begin position="58"/>
        <end position="76"/>
    </location>
</feature>
<feature type="transmembrane region" description="Helical" evidence="1">
    <location>
        <begin position="191"/>
        <end position="212"/>
    </location>
</feature>
<feature type="transmembrane region" description="Helical" evidence="1">
    <location>
        <begin position="135"/>
        <end position="152"/>
    </location>
</feature>
<dbReference type="InterPro" id="IPR012429">
    <property type="entry name" value="HGSNAT_cat"/>
</dbReference>
<accession>A0AAV5B383</accession>